<evidence type="ECO:0000256" key="4">
    <source>
        <dbReference type="ARBA" id="ARBA00022448"/>
    </source>
</evidence>
<dbReference type="GO" id="GO:0007030">
    <property type="term" value="P:Golgi organization"/>
    <property type="evidence" value="ECO:0007669"/>
    <property type="project" value="TreeGrafter"/>
</dbReference>
<feature type="region of interest" description="Disordered" evidence="9">
    <location>
        <begin position="79"/>
        <end position="124"/>
    </location>
</feature>
<keyword evidence="6" id="KW-0333">Golgi apparatus</keyword>
<evidence type="ECO:0000256" key="3">
    <source>
        <dbReference type="ARBA" id="ARBA00020976"/>
    </source>
</evidence>
<evidence type="ECO:0000256" key="6">
    <source>
        <dbReference type="ARBA" id="ARBA00023034"/>
    </source>
</evidence>
<name>A0AAW0GM36_9APHY</name>
<evidence type="ECO:0000256" key="1">
    <source>
        <dbReference type="ARBA" id="ARBA00004395"/>
    </source>
</evidence>
<feature type="domain" description="Conserved oligomeric Golgi complex subunit 3 C-terminal" evidence="11">
    <location>
        <begin position="328"/>
        <end position="677"/>
    </location>
</feature>
<dbReference type="EMBL" id="JASBNA010000004">
    <property type="protein sequence ID" value="KAK7692150.1"/>
    <property type="molecule type" value="Genomic_DNA"/>
</dbReference>
<evidence type="ECO:0000256" key="5">
    <source>
        <dbReference type="ARBA" id="ARBA00022927"/>
    </source>
</evidence>
<evidence type="ECO:0000259" key="11">
    <source>
        <dbReference type="Pfam" id="PF20671"/>
    </source>
</evidence>
<evidence type="ECO:0000259" key="10">
    <source>
        <dbReference type="Pfam" id="PF04136"/>
    </source>
</evidence>
<keyword evidence="7" id="KW-0472">Membrane</keyword>
<dbReference type="Proteomes" id="UP001385951">
    <property type="component" value="Unassembled WGS sequence"/>
</dbReference>
<dbReference type="InterPro" id="IPR007265">
    <property type="entry name" value="COG_su3"/>
</dbReference>
<comment type="caution">
    <text evidence="12">The sequence shown here is derived from an EMBL/GenBank/DDBJ whole genome shotgun (WGS) entry which is preliminary data.</text>
</comment>
<evidence type="ECO:0000256" key="7">
    <source>
        <dbReference type="ARBA" id="ARBA00023136"/>
    </source>
</evidence>
<dbReference type="AlphaFoldDB" id="A0AAW0GM36"/>
<gene>
    <name evidence="12" type="ORF">QCA50_003769</name>
</gene>
<dbReference type="InterPro" id="IPR048685">
    <property type="entry name" value="COG3_C"/>
</dbReference>
<comment type="similarity">
    <text evidence="2">Belongs to the COG3 family.</text>
</comment>
<dbReference type="PANTHER" id="PTHR13302">
    <property type="entry name" value="CONSERVED OLIGOMERIC GOLGI COMPLEX COMPONENT 3"/>
    <property type="match status" value="1"/>
</dbReference>
<dbReference type="GO" id="GO:0005801">
    <property type="term" value="C:cis-Golgi network"/>
    <property type="evidence" value="ECO:0007669"/>
    <property type="project" value="InterPro"/>
</dbReference>
<feature type="region of interest" description="Disordered" evidence="9">
    <location>
        <begin position="853"/>
        <end position="872"/>
    </location>
</feature>
<dbReference type="Pfam" id="PF20671">
    <property type="entry name" value="COG3_C"/>
    <property type="match status" value="1"/>
</dbReference>
<reference evidence="12 13" key="1">
    <citation type="submission" date="2022-09" db="EMBL/GenBank/DDBJ databases">
        <authorList>
            <person name="Palmer J.M."/>
        </authorList>
    </citation>
    <scope>NUCLEOTIDE SEQUENCE [LARGE SCALE GENOMIC DNA]</scope>
    <source>
        <strain evidence="12 13">DSM 7382</strain>
    </source>
</reference>
<dbReference type="PANTHER" id="PTHR13302:SF8">
    <property type="entry name" value="CONSERVED OLIGOMERIC GOLGI COMPLEX SUBUNIT 3"/>
    <property type="match status" value="1"/>
</dbReference>
<feature type="compositionally biased region" description="Low complexity" evidence="9">
    <location>
        <begin position="859"/>
        <end position="872"/>
    </location>
</feature>
<evidence type="ECO:0000256" key="8">
    <source>
        <dbReference type="ARBA" id="ARBA00031339"/>
    </source>
</evidence>
<protein>
    <recommendedName>
        <fullName evidence="3">Conserved oligomeric Golgi complex subunit 3</fullName>
    </recommendedName>
    <alternativeName>
        <fullName evidence="8">Component of oligomeric Golgi complex 3</fullName>
    </alternativeName>
</protein>
<evidence type="ECO:0000313" key="13">
    <source>
        <dbReference type="Proteomes" id="UP001385951"/>
    </source>
</evidence>
<feature type="domain" description="Conserved oligomeric Golgi complex subunit 3 N-terminal" evidence="10">
    <location>
        <begin position="163"/>
        <end position="306"/>
    </location>
</feature>
<organism evidence="12 13">
    <name type="scientific">Cerrena zonata</name>
    <dbReference type="NCBI Taxonomy" id="2478898"/>
    <lineage>
        <taxon>Eukaryota</taxon>
        <taxon>Fungi</taxon>
        <taxon>Dikarya</taxon>
        <taxon>Basidiomycota</taxon>
        <taxon>Agaricomycotina</taxon>
        <taxon>Agaricomycetes</taxon>
        <taxon>Polyporales</taxon>
        <taxon>Cerrenaceae</taxon>
        <taxon>Cerrena</taxon>
    </lineage>
</organism>
<dbReference type="GO" id="GO:0000139">
    <property type="term" value="C:Golgi membrane"/>
    <property type="evidence" value="ECO:0007669"/>
    <property type="project" value="UniProtKB-SubCell"/>
</dbReference>
<sequence length="872" mass="98331">MRVGEVTEPVLYFTPVTLHCTHPAVQDRMAASARRQQTISNLTPHAKPAISLEEWEAKAPLSEVETRSVNLVKAASEQSTLPSKFSVDDPHSPSRPSSPALGIRNKLQHPNSRPSTPNPRSLHSAAHTLHPKLPIQTPQQFYDWFALIDRSVAHSQEAHFRAHLANVAEHLETCDRLLSRIDEVDDELDGMLSGWRSVEDGGKSLKGACEQLLEERDKLLQTTEAIGERLEYFQELENATRMLNHPGESLVLQTDFLYMVERVDICIDYLKSHRHFREAEIYLLRFQQCLTRAMTLIKMYFVGSLRALTSDVSKRLSEKDVSSTAQTHLLYTRFVSVSAQLAPLLKELERRAAAHPDELSALLAECHTAYFSARKGLLVNRLIEEIKGLDPTRTELVELTRAGCSYLKQLCMDEFQLFRAFFNSGEDQLYQYLENLCDYLYDDLRPRILHEPRLTALCEVCTVLQALMVLDVPSVPDSESDSEDSDDLDDLTVDLDTPAKGQRKGLKALHISHLLQMVLQDAQTRLFFKAQSVIQSEIRYYVPKAEDLSYPDKLVAARKPVSGFEIKEKESVSQLFQLKSLDKRDTWYPTLEKTVWVLSQLHDFVKPAIFDDIAQEAVNLCRQSLLSASENLKAKNPQSKLDGQLFLVRHLLILKEMTTNLDFSSNDANRKVDLTGVTDTLASMLGRTTSLLPNALFASLGMPRDESLTDVKHGIDHDLKQACEDVITSAADAVVGHLRTWVDRLTSYRAIQANKGRPLTTQDWSNAPSVRGHLRTFHEACQRDLHSSIARFRLYLEDDRTVNVLLRHVQDRIVEEYLAFSAAVGSEYGDVLSHIFWKEEGLRVLLHNVCEPPGTTPLSSGTETNTGSGSAS</sequence>
<keyword evidence="4" id="KW-0813">Transport</keyword>
<dbReference type="GO" id="GO:0006886">
    <property type="term" value="P:intracellular protein transport"/>
    <property type="evidence" value="ECO:0007669"/>
    <property type="project" value="InterPro"/>
</dbReference>
<dbReference type="Pfam" id="PF04136">
    <property type="entry name" value="COG3_N"/>
    <property type="match status" value="1"/>
</dbReference>
<evidence type="ECO:0000313" key="12">
    <source>
        <dbReference type="EMBL" id="KAK7692150.1"/>
    </source>
</evidence>
<evidence type="ECO:0000256" key="9">
    <source>
        <dbReference type="SAM" id="MobiDB-lite"/>
    </source>
</evidence>
<dbReference type="GO" id="GO:0017119">
    <property type="term" value="C:Golgi transport complex"/>
    <property type="evidence" value="ECO:0007669"/>
    <property type="project" value="TreeGrafter"/>
</dbReference>
<dbReference type="InterPro" id="IPR048320">
    <property type="entry name" value="COG3_N"/>
</dbReference>
<dbReference type="GO" id="GO:0006891">
    <property type="term" value="P:intra-Golgi vesicle-mediated transport"/>
    <property type="evidence" value="ECO:0007669"/>
    <property type="project" value="TreeGrafter"/>
</dbReference>
<keyword evidence="5" id="KW-0653">Protein transport</keyword>
<keyword evidence="13" id="KW-1185">Reference proteome</keyword>
<accession>A0AAW0GM36</accession>
<proteinExistence type="inferred from homology"/>
<comment type="subcellular location">
    <subcellularLocation>
        <location evidence="1">Golgi apparatus membrane</location>
        <topology evidence="1">Peripheral membrane protein</topology>
    </subcellularLocation>
</comment>
<evidence type="ECO:0000256" key="2">
    <source>
        <dbReference type="ARBA" id="ARBA00009936"/>
    </source>
</evidence>
<feature type="compositionally biased region" description="Low complexity" evidence="9">
    <location>
        <begin position="110"/>
        <end position="121"/>
    </location>
</feature>